<dbReference type="PANTHER" id="PTHR30572">
    <property type="entry name" value="MEMBRANE COMPONENT OF TRANSPORTER-RELATED"/>
    <property type="match status" value="1"/>
</dbReference>
<evidence type="ECO:0000256" key="6">
    <source>
        <dbReference type="ARBA" id="ARBA00038076"/>
    </source>
</evidence>
<comment type="similarity">
    <text evidence="6">Belongs to the ABC-4 integral membrane protein family.</text>
</comment>
<dbReference type="EMBL" id="QZRB01000008">
    <property type="protein sequence ID" value="MVD23171.1"/>
    <property type="molecule type" value="Genomic_DNA"/>
</dbReference>
<feature type="domain" description="MacB-like periplasmic core" evidence="9">
    <location>
        <begin position="19"/>
        <end position="238"/>
    </location>
</feature>
<keyword evidence="5 7" id="KW-0472">Membrane</keyword>
<keyword evidence="3 7" id="KW-0812">Transmembrane</keyword>
<evidence type="ECO:0000259" key="8">
    <source>
        <dbReference type="Pfam" id="PF02687"/>
    </source>
</evidence>
<dbReference type="SMR" id="A0A086SQJ0"/>
<dbReference type="Pfam" id="PF02687">
    <property type="entry name" value="FtsX"/>
    <property type="match status" value="1"/>
</dbReference>
<evidence type="ECO:0000256" key="2">
    <source>
        <dbReference type="ARBA" id="ARBA00022475"/>
    </source>
</evidence>
<feature type="transmembrane region" description="Helical" evidence="7">
    <location>
        <begin position="276"/>
        <end position="300"/>
    </location>
</feature>
<evidence type="ECO:0000256" key="1">
    <source>
        <dbReference type="ARBA" id="ARBA00004651"/>
    </source>
</evidence>
<comment type="subcellular location">
    <subcellularLocation>
        <location evidence="1">Cell membrane</location>
        <topology evidence="1">Multi-pass membrane protein</topology>
    </subcellularLocation>
</comment>
<dbReference type="InterPro" id="IPR050250">
    <property type="entry name" value="Macrolide_Exporter_MacB"/>
</dbReference>
<reference evidence="10" key="3">
    <citation type="submission" date="2023-08" db="EMBL/GenBank/DDBJ databases">
        <title>Vibrio cholerae Outbreaks in Tanzania Exemplify Founder Flush: Simultaneous Increases in Population Size and Genetic Diversity.</title>
        <authorList>
            <person name="Debes A.K."/>
            <person name="Mohammed A."/>
            <person name="Maseke I."/>
            <person name="Almeida M."/>
            <person name="Li S."/>
            <person name="Matimba H."/>
            <person name="Joachim A."/>
            <person name="Mizinduko M."/>
            <person name="Nyanga S."/>
            <person name="Kelly M."/>
            <person name="Kachwamba Y."/>
            <person name="Schaffer A.M."/>
            <person name="Nyanga A.S."/>
            <person name="Mghamba J."/>
            <person name="Mosha F.S."/>
            <person name="Sack D.A."/>
            <person name="Stine O.C."/>
        </authorList>
    </citation>
    <scope>NUCLEOTIDE SEQUENCE</scope>
    <source>
        <strain evidence="10">TDS0091212</strain>
    </source>
</reference>
<feature type="transmembrane region" description="Helical" evidence="7">
    <location>
        <begin position="369"/>
        <end position="388"/>
    </location>
</feature>
<evidence type="ECO:0000256" key="4">
    <source>
        <dbReference type="ARBA" id="ARBA00022989"/>
    </source>
</evidence>
<evidence type="ECO:0000256" key="3">
    <source>
        <dbReference type="ARBA" id="ARBA00022692"/>
    </source>
</evidence>
<dbReference type="RefSeq" id="WP_001238023.1">
    <property type="nucleotide sequence ID" value="NZ_AP018677.1"/>
</dbReference>
<dbReference type="KEGG" id="vcq:EN18_11015"/>
<evidence type="ECO:0000313" key="12">
    <source>
        <dbReference type="Proteomes" id="UP000471242"/>
    </source>
</evidence>
<reference evidence="10" key="2">
    <citation type="submission" date="2021-05" db="EMBL/GenBank/DDBJ databases">
        <authorList>
            <person name="Stine C."/>
        </authorList>
    </citation>
    <scope>NUCLEOTIDE SEQUENCE</scope>
    <source>
        <strain evidence="10">TDS0091212</strain>
    </source>
</reference>
<feature type="domain" description="ABC3 transporter permease C-terminal" evidence="8">
    <location>
        <begin position="283"/>
        <end position="396"/>
    </location>
</feature>
<organism evidence="11 12">
    <name type="scientific">Vibrio cholerae</name>
    <dbReference type="NCBI Taxonomy" id="666"/>
    <lineage>
        <taxon>Bacteria</taxon>
        <taxon>Pseudomonadati</taxon>
        <taxon>Pseudomonadota</taxon>
        <taxon>Gammaproteobacteria</taxon>
        <taxon>Vibrionales</taxon>
        <taxon>Vibrionaceae</taxon>
        <taxon>Vibrio</taxon>
    </lineage>
</organism>
<feature type="transmembrane region" description="Helical" evidence="7">
    <location>
        <begin position="20"/>
        <end position="44"/>
    </location>
</feature>
<name>A0A086SQJ0_VIBCL</name>
<dbReference type="PANTHER" id="PTHR30572:SF4">
    <property type="entry name" value="ABC TRANSPORTER PERMEASE YTRF"/>
    <property type="match status" value="1"/>
</dbReference>
<dbReference type="Proteomes" id="UP001196338">
    <property type="component" value="Unassembled WGS sequence"/>
</dbReference>
<proteinExistence type="inferred from homology"/>
<evidence type="ECO:0000313" key="11">
    <source>
        <dbReference type="EMBL" id="MVD23171.1"/>
    </source>
</evidence>
<protein>
    <submittedName>
        <fullName evidence="11">ABC transporter permease</fullName>
    </submittedName>
</protein>
<feature type="transmembrane region" description="Helical" evidence="7">
    <location>
        <begin position="328"/>
        <end position="349"/>
    </location>
</feature>
<comment type="caution">
    <text evidence="11">The sequence shown here is derived from an EMBL/GenBank/DDBJ whole genome shotgun (WGS) entry which is preliminary data.</text>
</comment>
<accession>A0A086SQJ0</accession>
<dbReference type="EMBL" id="JAHBND010000687">
    <property type="protein sequence ID" value="MBS7675220.1"/>
    <property type="molecule type" value="Genomic_DNA"/>
</dbReference>
<evidence type="ECO:0000256" key="5">
    <source>
        <dbReference type="ARBA" id="ARBA00023136"/>
    </source>
</evidence>
<dbReference type="GO" id="GO:0022857">
    <property type="term" value="F:transmembrane transporter activity"/>
    <property type="evidence" value="ECO:0007669"/>
    <property type="project" value="TreeGrafter"/>
</dbReference>
<reference evidence="11 12" key="1">
    <citation type="submission" date="2018-09" db="EMBL/GenBank/DDBJ databases">
        <title>Genomic epidemiology reveals two lineages of Vibrio cholerae that can cause global cholera epidemics despite absence of cholera toxin gene.</title>
        <authorList>
            <person name="Wang H."/>
            <person name="Zen W."/>
            <person name="Yu H."/>
            <person name="Zhang W."/>
            <person name="Pan J."/>
            <person name="Yang C."/>
            <person name="Cui Y."/>
        </authorList>
    </citation>
    <scope>NUCLEOTIDE SEQUENCE [LARGE SCALE GENOMIC DNA]</scope>
    <source>
        <strain evidence="11 12">00-1_S85</strain>
    </source>
</reference>
<dbReference type="InterPro" id="IPR025857">
    <property type="entry name" value="MacB_PCD"/>
</dbReference>
<keyword evidence="2" id="KW-1003">Cell membrane</keyword>
<evidence type="ECO:0000259" key="9">
    <source>
        <dbReference type="Pfam" id="PF12704"/>
    </source>
</evidence>
<sequence>MRLLLQQSWQTLLAHRLKSVLAITAISWGVISVVILMALGEGFYRAQTESFRFLLQETQMVASGQTSEVWQGMPARRPIQLTESLMREVAQRPEIQRYSIVYENREVSITQQRGTAIGSMVSGVDRGYFSLAGLKLTLGSRDFSLHDQHNHRRVAILGDHVAATSQLKIGDEFKIRGIAFRVIGIMDDESSRFSFGDNQKVFIPSSTFKDIWDTQPNMMLVLPAQGVSSWALREQLRHTFAQRLHFSPEDQEAVFLPDFGSGVAVITAILRGIQAFLAASGMMTMAVGILGVANMMFLAVTERTREIGVRLAIGATPQRIQQQFLLEGLLLVVIGALVGLLLAYFGVLLLNHLGLPTWLGEPVITSTTVWLSMLVTSILALAAAYFPARRAAQLEPVIALSSRS</sequence>
<dbReference type="Pfam" id="PF12704">
    <property type="entry name" value="MacB_PCD"/>
    <property type="match status" value="1"/>
</dbReference>
<dbReference type="InterPro" id="IPR003838">
    <property type="entry name" value="ABC3_permease_C"/>
</dbReference>
<gene>
    <name evidence="11" type="ORF">D6U24_07370</name>
    <name evidence="10" type="ORF">KIN13_17560</name>
</gene>
<keyword evidence="4 7" id="KW-1133">Transmembrane helix</keyword>
<dbReference type="GO" id="GO:0005886">
    <property type="term" value="C:plasma membrane"/>
    <property type="evidence" value="ECO:0007669"/>
    <property type="project" value="UniProtKB-SubCell"/>
</dbReference>
<dbReference type="Proteomes" id="UP000471242">
    <property type="component" value="Unassembled WGS sequence"/>
</dbReference>
<dbReference type="AlphaFoldDB" id="A0A086SQJ0"/>
<evidence type="ECO:0000256" key="7">
    <source>
        <dbReference type="SAM" id="Phobius"/>
    </source>
</evidence>
<dbReference type="OMA" id="IIRNFAI"/>
<evidence type="ECO:0000313" key="10">
    <source>
        <dbReference type="EMBL" id="MBS7675220.1"/>
    </source>
</evidence>